<evidence type="ECO:0000256" key="1">
    <source>
        <dbReference type="ARBA" id="ARBA00004651"/>
    </source>
</evidence>
<feature type="transmembrane region" description="Helical" evidence="8">
    <location>
        <begin position="139"/>
        <end position="161"/>
    </location>
</feature>
<keyword evidence="7 8" id="KW-0472">Membrane</keyword>
<dbReference type="EMBL" id="JAUSVR010000001">
    <property type="protein sequence ID" value="MDQ0509540.1"/>
    <property type="molecule type" value="Genomic_DNA"/>
</dbReference>
<organism evidence="9 10">
    <name type="scientific">Ancylobacter amanitiformis</name>
    <dbReference type="NCBI Taxonomy" id="217069"/>
    <lineage>
        <taxon>Bacteria</taxon>
        <taxon>Pseudomonadati</taxon>
        <taxon>Pseudomonadota</taxon>
        <taxon>Alphaproteobacteria</taxon>
        <taxon>Hyphomicrobiales</taxon>
        <taxon>Xanthobacteraceae</taxon>
        <taxon>Ancylobacter</taxon>
    </lineage>
</organism>
<evidence type="ECO:0000313" key="9">
    <source>
        <dbReference type="EMBL" id="MDQ0509540.1"/>
    </source>
</evidence>
<evidence type="ECO:0000256" key="8">
    <source>
        <dbReference type="SAM" id="Phobius"/>
    </source>
</evidence>
<feature type="transmembrane region" description="Helical" evidence="8">
    <location>
        <begin position="83"/>
        <end position="104"/>
    </location>
</feature>
<dbReference type="Proteomes" id="UP001235094">
    <property type="component" value="Unassembled WGS sequence"/>
</dbReference>
<comment type="similarity">
    <text evidence="2">Belongs to the AzlC family.</text>
</comment>
<comment type="subcellular location">
    <subcellularLocation>
        <location evidence="1">Cell membrane</location>
        <topology evidence="1">Multi-pass membrane protein</topology>
    </subcellularLocation>
</comment>
<dbReference type="InterPro" id="IPR011606">
    <property type="entry name" value="Brnchd-chn_aa_trnsp_permease"/>
</dbReference>
<reference evidence="9 10" key="1">
    <citation type="submission" date="2023-07" db="EMBL/GenBank/DDBJ databases">
        <title>Genomic Encyclopedia of Type Strains, Phase IV (KMG-IV): sequencing the most valuable type-strain genomes for metagenomic binning, comparative biology and taxonomic classification.</title>
        <authorList>
            <person name="Goeker M."/>
        </authorList>
    </citation>
    <scope>NUCLEOTIDE SEQUENCE [LARGE SCALE GENOMIC DNA]</scope>
    <source>
        <strain evidence="9 10">DSM 15561</strain>
    </source>
</reference>
<proteinExistence type="inferred from homology"/>
<sequence>MATPFHPGGGRATLTLAGVWRGARAMLPVLIPVFVFGAAFGIAARGAGLEGWAASLMSALVFAGASQFAALDLWHSPVPWVPLLLATFAINARHLLLGASLRMLTHGLSAWKRYAAMIVLSDLNWAALIAAEARGERDLGYMVGGGLAMWVVWLAATVIGAEAGDVTLADLQRYGLDLVLVVFFTTTLVGLYRKRIDDLPWLVAGLAALAAVWWLPTNWHVLVGGLAGGLAGLVQHGRRT</sequence>
<dbReference type="PANTHER" id="PTHR34979">
    <property type="entry name" value="INNER MEMBRANE PROTEIN YGAZ"/>
    <property type="match status" value="1"/>
</dbReference>
<evidence type="ECO:0000256" key="3">
    <source>
        <dbReference type="ARBA" id="ARBA00022448"/>
    </source>
</evidence>
<keyword evidence="5 8" id="KW-0812">Transmembrane</keyword>
<dbReference type="PANTHER" id="PTHR34979:SF1">
    <property type="entry name" value="INNER MEMBRANE PROTEIN YGAZ"/>
    <property type="match status" value="1"/>
</dbReference>
<gene>
    <name evidence="9" type="ORF">QOZ99_000417</name>
</gene>
<evidence type="ECO:0000313" key="10">
    <source>
        <dbReference type="Proteomes" id="UP001235094"/>
    </source>
</evidence>
<name>A0ABU0LLG1_9HYPH</name>
<evidence type="ECO:0000256" key="5">
    <source>
        <dbReference type="ARBA" id="ARBA00022692"/>
    </source>
</evidence>
<feature type="transmembrane region" description="Helical" evidence="8">
    <location>
        <begin position="25"/>
        <end position="44"/>
    </location>
</feature>
<feature type="transmembrane region" description="Helical" evidence="8">
    <location>
        <begin position="51"/>
        <end position="71"/>
    </location>
</feature>
<keyword evidence="4" id="KW-1003">Cell membrane</keyword>
<evidence type="ECO:0000256" key="6">
    <source>
        <dbReference type="ARBA" id="ARBA00022989"/>
    </source>
</evidence>
<evidence type="ECO:0000256" key="2">
    <source>
        <dbReference type="ARBA" id="ARBA00010735"/>
    </source>
</evidence>
<comment type="caution">
    <text evidence="9">The sequence shown here is derived from an EMBL/GenBank/DDBJ whole genome shotgun (WGS) entry which is preliminary data.</text>
</comment>
<protein>
    <submittedName>
        <fullName evidence="9">4-azaleucine resistance transporter AzlC</fullName>
    </submittedName>
</protein>
<feature type="transmembrane region" description="Helical" evidence="8">
    <location>
        <begin position="199"/>
        <end position="216"/>
    </location>
</feature>
<dbReference type="Pfam" id="PF03591">
    <property type="entry name" value="AzlC"/>
    <property type="match status" value="1"/>
</dbReference>
<dbReference type="RefSeq" id="WP_306888221.1">
    <property type="nucleotide sequence ID" value="NZ_JAUSVR010000001.1"/>
</dbReference>
<keyword evidence="6 8" id="KW-1133">Transmembrane helix</keyword>
<keyword evidence="3" id="KW-0813">Transport</keyword>
<keyword evidence="10" id="KW-1185">Reference proteome</keyword>
<evidence type="ECO:0000256" key="4">
    <source>
        <dbReference type="ARBA" id="ARBA00022475"/>
    </source>
</evidence>
<accession>A0ABU0LLG1</accession>
<feature type="transmembrane region" description="Helical" evidence="8">
    <location>
        <begin position="173"/>
        <end position="192"/>
    </location>
</feature>
<evidence type="ECO:0000256" key="7">
    <source>
        <dbReference type="ARBA" id="ARBA00023136"/>
    </source>
</evidence>